<gene>
    <name evidence="1" type="ORF">NG792_20840</name>
</gene>
<evidence type="ECO:0008006" key="3">
    <source>
        <dbReference type="Google" id="ProtNLM"/>
    </source>
</evidence>
<dbReference type="Proteomes" id="UP001525961">
    <property type="component" value="Unassembled WGS sequence"/>
</dbReference>
<comment type="caution">
    <text evidence="1">The sequence shown here is derived from an EMBL/GenBank/DDBJ whole genome shotgun (WGS) entry which is preliminary data.</text>
</comment>
<name>A0ABT2NEL5_9CYAN</name>
<dbReference type="RefSeq" id="WP_261197274.1">
    <property type="nucleotide sequence ID" value="NZ_JAMXFA010000033.1"/>
</dbReference>
<evidence type="ECO:0000313" key="1">
    <source>
        <dbReference type="EMBL" id="MCT7980175.1"/>
    </source>
</evidence>
<reference evidence="1 2" key="1">
    <citation type="journal article" date="2022" name="Front. Microbiol.">
        <title>High genomic differentiation and limited gene flow indicate recent cryptic speciation within the genus Laspinema (cyanobacteria).</title>
        <authorList>
            <person name="Stanojkovic A."/>
            <person name="Skoupy S."/>
            <person name="Skaloud P."/>
            <person name="Dvorak P."/>
        </authorList>
    </citation>
    <scope>NUCLEOTIDE SEQUENCE [LARGE SCALE GENOMIC DNA]</scope>
    <source>
        <strain evidence="1 2">D3b</strain>
    </source>
</reference>
<organism evidence="1 2">
    <name type="scientific">Laspinema olomoucense D3b</name>
    <dbReference type="NCBI Taxonomy" id="2953688"/>
    <lineage>
        <taxon>Bacteria</taxon>
        <taxon>Bacillati</taxon>
        <taxon>Cyanobacteriota</taxon>
        <taxon>Cyanophyceae</taxon>
        <taxon>Oscillatoriophycideae</taxon>
        <taxon>Oscillatoriales</taxon>
        <taxon>Laspinemataceae</taxon>
        <taxon>Laspinema</taxon>
        <taxon>Laspinema olomoucense</taxon>
    </lineage>
</organism>
<evidence type="ECO:0000313" key="2">
    <source>
        <dbReference type="Proteomes" id="UP001525961"/>
    </source>
</evidence>
<proteinExistence type="predicted"/>
<sequence>MHPSIKLLPHAISELMAQVSTTRKITLADRYGLMAAILDDSLEEEDRFSIDRLLRALRRGRLQIVDEISSLLFSGGG</sequence>
<keyword evidence="2" id="KW-1185">Reference proteome</keyword>
<protein>
    <recommendedName>
        <fullName evidence="3">IstB-like ATP-binding protein domain-containing protein</fullName>
    </recommendedName>
</protein>
<dbReference type="EMBL" id="JAMXFA010000033">
    <property type="protein sequence ID" value="MCT7980175.1"/>
    <property type="molecule type" value="Genomic_DNA"/>
</dbReference>
<accession>A0ABT2NEL5</accession>